<dbReference type="InterPro" id="IPR036573">
    <property type="entry name" value="CBM_sf_5/12"/>
</dbReference>
<dbReference type="RefSeq" id="WP_095265969.1">
    <property type="nucleotide sequence ID" value="NZ_NPBY01000045.1"/>
</dbReference>
<dbReference type="FunFam" id="2.70.50.50:FF:000001">
    <property type="entry name" value="Chitin-binding protein"/>
    <property type="match status" value="1"/>
</dbReference>
<dbReference type="SUPFAM" id="SSF49265">
    <property type="entry name" value="Fibronectin type III"/>
    <property type="match status" value="1"/>
</dbReference>
<dbReference type="Pfam" id="PF00041">
    <property type="entry name" value="fn3"/>
    <property type="match status" value="1"/>
</dbReference>
<keyword evidence="5" id="KW-0119">Carbohydrate metabolism</keyword>
<dbReference type="OrthoDB" id="2702399at2"/>
<feature type="domain" description="Fibronectin type-III" evidence="6">
    <location>
        <begin position="216"/>
        <end position="298"/>
    </location>
</feature>
<dbReference type="PROSITE" id="PS50853">
    <property type="entry name" value="FN3"/>
    <property type="match status" value="1"/>
</dbReference>
<dbReference type="Gene3D" id="2.60.40.10">
    <property type="entry name" value="Immunoglobulins"/>
    <property type="match status" value="1"/>
</dbReference>
<reference evidence="7 8" key="1">
    <citation type="submission" date="2017-07" db="EMBL/GenBank/DDBJ databases">
        <title>Isolation and whole genome analysis of endospore-forming bacteria from heroin.</title>
        <authorList>
            <person name="Kalinowski J."/>
            <person name="Ahrens B."/>
            <person name="Al-Dilaimi A."/>
            <person name="Winkler A."/>
            <person name="Wibberg D."/>
            <person name="Schleenbecker U."/>
            <person name="Ruckert C."/>
            <person name="Wolfel R."/>
            <person name="Grass G."/>
        </authorList>
    </citation>
    <scope>NUCLEOTIDE SEQUENCE [LARGE SCALE GENOMIC DNA]</scope>
    <source>
        <strain evidence="7 8">7537-G1</strain>
    </source>
</reference>
<gene>
    <name evidence="7" type="ORF">CHH67_14815</name>
</gene>
<evidence type="ECO:0000256" key="3">
    <source>
        <dbReference type="ARBA" id="ARBA00022729"/>
    </source>
</evidence>
<dbReference type="InterPro" id="IPR004302">
    <property type="entry name" value="Cellulose/chitin-bd_N"/>
</dbReference>
<dbReference type="SMART" id="SM00495">
    <property type="entry name" value="ChtBD3"/>
    <property type="match status" value="1"/>
</dbReference>
<dbReference type="Pfam" id="PF02839">
    <property type="entry name" value="CBM_5_12"/>
    <property type="match status" value="1"/>
</dbReference>
<proteinExistence type="predicted"/>
<keyword evidence="5" id="KW-0624">Polysaccharide degradation</keyword>
<dbReference type="GO" id="GO:0000272">
    <property type="term" value="P:polysaccharide catabolic process"/>
    <property type="evidence" value="ECO:0007669"/>
    <property type="project" value="UniProtKB-KW"/>
</dbReference>
<keyword evidence="2" id="KW-0964">Secreted</keyword>
<dbReference type="AlphaFoldDB" id="A0A268EQS2"/>
<dbReference type="CDD" id="cd21177">
    <property type="entry name" value="LPMO_AA10"/>
    <property type="match status" value="1"/>
</dbReference>
<dbReference type="Pfam" id="PF03067">
    <property type="entry name" value="LPMO_10"/>
    <property type="match status" value="1"/>
</dbReference>
<evidence type="ECO:0000256" key="5">
    <source>
        <dbReference type="ARBA" id="ARBA00023326"/>
    </source>
</evidence>
<dbReference type="PANTHER" id="PTHR34823:SF1">
    <property type="entry name" value="CHITIN-BINDING TYPE-4 DOMAIN-CONTAINING PROTEIN"/>
    <property type="match status" value="1"/>
</dbReference>
<dbReference type="GO" id="GO:0005576">
    <property type="term" value="C:extracellular region"/>
    <property type="evidence" value="ECO:0007669"/>
    <property type="project" value="UniProtKB-SubCell"/>
</dbReference>
<protein>
    <submittedName>
        <fullName evidence="7">Chitin-binding protein</fullName>
    </submittedName>
</protein>
<dbReference type="InterPro" id="IPR051024">
    <property type="entry name" value="GlcNAc_Chitin_IntDeg"/>
</dbReference>
<dbReference type="InterPro" id="IPR014756">
    <property type="entry name" value="Ig_E-set"/>
</dbReference>
<dbReference type="CDD" id="cd12215">
    <property type="entry name" value="ChiC_BD"/>
    <property type="match status" value="1"/>
</dbReference>
<name>A0A268EQS2_9BACL</name>
<dbReference type="Gene3D" id="2.70.50.50">
    <property type="entry name" value="chitin-binding protein cbp21"/>
    <property type="match status" value="1"/>
</dbReference>
<accession>A0A268EQS2</accession>
<keyword evidence="3" id="KW-0732">Signal</keyword>
<evidence type="ECO:0000256" key="1">
    <source>
        <dbReference type="ARBA" id="ARBA00004613"/>
    </source>
</evidence>
<evidence type="ECO:0000256" key="4">
    <source>
        <dbReference type="ARBA" id="ARBA00022801"/>
    </source>
</evidence>
<keyword evidence="4" id="KW-0378">Hydrolase</keyword>
<dbReference type="SUPFAM" id="SSF81296">
    <property type="entry name" value="E set domains"/>
    <property type="match status" value="1"/>
</dbReference>
<evidence type="ECO:0000259" key="6">
    <source>
        <dbReference type="PROSITE" id="PS50853"/>
    </source>
</evidence>
<dbReference type="SMART" id="SM00060">
    <property type="entry name" value="FN3"/>
    <property type="match status" value="1"/>
</dbReference>
<comment type="subcellular location">
    <subcellularLocation>
        <location evidence="1">Secreted</location>
    </subcellularLocation>
</comment>
<evidence type="ECO:0000313" key="8">
    <source>
        <dbReference type="Proteomes" id="UP000215596"/>
    </source>
</evidence>
<dbReference type="SUPFAM" id="SSF51055">
    <property type="entry name" value="Carbohydrate binding domain"/>
    <property type="match status" value="1"/>
</dbReference>
<dbReference type="PANTHER" id="PTHR34823">
    <property type="entry name" value="GLCNAC-BINDING PROTEIN A"/>
    <property type="match status" value="1"/>
</dbReference>
<evidence type="ECO:0000256" key="2">
    <source>
        <dbReference type="ARBA" id="ARBA00022525"/>
    </source>
</evidence>
<dbReference type="InterPro" id="IPR003610">
    <property type="entry name" value="CBM5/12"/>
</dbReference>
<dbReference type="InterPro" id="IPR003961">
    <property type="entry name" value="FN3_dom"/>
</dbReference>
<dbReference type="InterPro" id="IPR013783">
    <property type="entry name" value="Ig-like_fold"/>
</dbReference>
<evidence type="ECO:0000313" key="7">
    <source>
        <dbReference type="EMBL" id="PAD75479.1"/>
    </source>
</evidence>
<sequence>MTLRLPNQAWMKKLVAVGLMTILMGVIMVIFADKVSAHGYVESPASRAYLCKEGQNSDCGNIIYEPQSLEAPKGWPNAGPADGQIASAGGLFPKLDEQSSTRWAKVNITPGTTTFQWRLTAAHATASWKYYITKDGWNPNAPLSRASFDLTPFCSIDYGGVRPPANYASTCNVPAKTGYHVILAVWEVADTANAFYNVIDVNFVGGGGNPDPGLQAPTGLTSTARTNSSISLAWNASSGAARYEVYRGGSLVGTSTSTSYTDSGLTAGTSFTYTVVAVNSAGSKSAASAPLTVSTTGSSTTYPAWSATTTYWGGDRVTYNGLNYEARWWTLGETPGSAYVWMQIP</sequence>
<comment type="caution">
    <text evidence="7">The sequence shown here is derived from an EMBL/GenBank/DDBJ whole genome shotgun (WGS) entry which is preliminary data.</text>
</comment>
<organism evidence="7 8">
    <name type="scientific">Paenibacillus campinasensis</name>
    <dbReference type="NCBI Taxonomy" id="66347"/>
    <lineage>
        <taxon>Bacteria</taxon>
        <taxon>Bacillati</taxon>
        <taxon>Bacillota</taxon>
        <taxon>Bacilli</taxon>
        <taxon>Bacillales</taxon>
        <taxon>Paenibacillaceae</taxon>
        <taxon>Paenibacillus</taxon>
    </lineage>
</organism>
<dbReference type="EMBL" id="NPBY01000045">
    <property type="protein sequence ID" value="PAD75479.1"/>
    <property type="molecule type" value="Genomic_DNA"/>
</dbReference>
<dbReference type="Gene3D" id="2.10.10.20">
    <property type="entry name" value="Carbohydrate-binding module superfamily 5/12"/>
    <property type="match status" value="1"/>
</dbReference>
<dbReference type="InterPro" id="IPR036116">
    <property type="entry name" value="FN3_sf"/>
</dbReference>
<dbReference type="GO" id="GO:0004553">
    <property type="term" value="F:hydrolase activity, hydrolyzing O-glycosyl compounds"/>
    <property type="evidence" value="ECO:0007669"/>
    <property type="project" value="InterPro"/>
</dbReference>
<dbReference type="GO" id="GO:0030246">
    <property type="term" value="F:carbohydrate binding"/>
    <property type="evidence" value="ECO:0007669"/>
    <property type="project" value="InterPro"/>
</dbReference>
<dbReference type="Proteomes" id="UP000215596">
    <property type="component" value="Unassembled WGS sequence"/>
</dbReference>